<dbReference type="CDD" id="cd06558">
    <property type="entry name" value="crotonase-like"/>
    <property type="match status" value="1"/>
</dbReference>
<dbReference type="Pfam" id="PF00378">
    <property type="entry name" value="ECH_1"/>
    <property type="match status" value="1"/>
</dbReference>
<evidence type="ECO:0000256" key="2">
    <source>
        <dbReference type="ARBA" id="ARBA00023239"/>
    </source>
</evidence>
<organism evidence="4 5">
    <name type="scientific">Polaribacter sejongensis</name>
    <dbReference type="NCBI Taxonomy" id="985043"/>
    <lineage>
        <taxon>Bacteria</taxon>
        <taxon>Pseudomonadati</taxon>
        <taxon>Bacteroidota</taxon>
        <taxon>Flavobacteriia</taxon>
        <taxon>Flavobacteriales</taxon>
        <taxon>Flavobacteriaceae</taxon>
    </lineage>
</organism>
<dbReference type="InterPro" id="IPR014748">
    <property type="entry name" value="Enoyl-CoA_hydra_C"/>
</dbReference>
<dbReference type="SUPFAM" id="SSF52096">
    <property type="entry name" value="ClpP/crotonase"/>
    <property type="match status" value="1"/>
</dbReference>
<dbReference type="EMBL" id="CP019336">
    <property type="protein sequence ID" value="AUC23881.1"/>
    <property type="molecule type" value="Genomic_DNA"/>
</dbReference>
<dbReference type="PANTHER" id="PTHR11941">
    <property type="entry name" value="ENOYL-COA HYDRATASE-RELATED"/>
    <property type="match status" value="1"/>
</dbReference>
<dbReference type="InterPro" id="IPR001753">
    <property type="entry name" value="Enoyl-CoA_hydra/iso"/>
</dbReference>
<dbReference type="Gene3D" id="1.10.12.10">
    <property type="entry name" value="Lyase 2-enoyl-coa Hydratase, Chain A, domain 2"/>
    <property type="match status" value="1"/>
</dbReference>
<evidence type="ECO:0000313" key="5">
    <source>
        <dbReference type="Proteomes" id="UP000232721"/>
    </source>
</evidence>
<dbReference type="InterPro" id="IPR029045">
    <property type="entry name" value="ClpP/crotonase-like_dom_sf"/>
</dbReference>
<proteinExistence type="inferred from homology"/>
<keyword evidence="2" id="KW-0456">Lyase</keyword>
<comment type="similarity">
    <text evidence="1 3">Belongs to the enoyl-CoA hydratase/isomerase family.</text>
</comment>
<accession>A0ABN5F8C3</accession>
<reference evidence="4 5" key="1">
    <citation type="submission" date="2017-02" db="EMBL/GenBank/DDBJ databases">
        <title>Trade-off between light-utilization and light-protection in marine flavobacteria.</title>
        <authorList>
            <person name="Kumagai Y."/>
            <person name="Yoshizawa S."/>
            <person name="Kogure K."/>
            <person name="Iwasaki W."/>
        </authorList>
    </citation>
    <scope>NUCLEOTIDE SEQUENCE [LARGE SCALE GENOMIC DNA]</scope>
    <source>
        <strain evidence="4 5">KCTC 23670</strain>
    </source>
</reference>
<evidence type="ECO:0000256" key="3">
    <source>
        <dbReference type="RuleBase" id="RU003707"/>
    </source>
</evidence>
<keyword evidence="5" id="KW-1185">Reference proteome</keyword>
<evidence type="ECO:0000313" key="4">
    <source>
        <dbReference type="EMBL" id="AUC23881.1"/>
    </source>
</evidence>
<dbReference type="PROSITE" id="PS00166">
    <property type="entry name" value="ENOYL_COA_HYDRATASE"/>
    <property type="match status" value="1"/>
</dbReference>
<dbReference type="Proteomes" id="UP000232721">
    <property type="component" value="Chromosome"/>
</dbReference>
<dbReference type="Gene3D" id="3.90.226.10">
    <property type="entry name" value="2-enoyl-CoA Hydratase, Chain A, domain 1"/>
    <property type="match status" value="1"/>
</dbReference>
<evidence type="ECO:0000256" key="1">
    <source>
        <dbReference type="ARBA" id="ARBA00005254"/>
    </source>
</evidence>
<dbReference type="RefSeq" id="WP_166382920.1">
    <property type="nucleotide sequence ID" value="NZ_CP019336.1"/>
</dbReference>
<gene>
    <name evidence="4" type="ORF">BTO15_18050</name>
</gene>
<dbReference type="PANTHER" id="PTHR11941:SF54">
    <property type="entry name" value="ENOYL-COA HYDRATASE, MITOCHONDRIAL"/>
    <property type="match status" value="1"/>
</dbReference>
<protein>
    <submittedName>
        <fullName evidence="4">Enoyl-CoA hydratase</fullName>
    </submittedName>
</protein>
<sequence length="256" mass="28159">MKQIRLEIENKVGYIVINKPKANSYDLDFMTSLSEIIDEANRNNNVKIIAIKSELEKFFCAGADVKVFQQNSVAENKKMVIQANLVAYKISKSPKIVVALLDGHTLGGGLELALACDIRLASDGQYLIGLPEINLGLMPGNGGTQRLIRIVNQSKALEILISGEPIIAKQAFDIGLVNQLYAKENFKEQSKSYLEKLAKGPLLAMIAIKESVHKGIELSLEEGLKLETQLADGLYDTPDAQEGLKAFVEKRKAIFN</sequence>
<name>A0ABN5F8C3_9FLAO</name>
<dbReference type="InterPro" id="IPR018376">
    <property type="entry name" value="Enoyl-CoA_hyd/isom_CS"/>
</dbReference>